<evidence type="ECO:0000313" key="2">
    <source>
        <dbReference type="Proteomes" id="UP001163321"/>
    </source>
</evidence>
<evidence type="ECO:0000313" key="1">
    <source>
        <dbReference type="EMBL" id="KAI9918541.1"/>
    </source>
</evidence>
<dbReference type="Proteomes" id="UP001163321">
    <property type="component" value="Chromosome 12"/>
</dbReference>
<protein>
    <submittedName>
        <fullName evidence="1">Uncharacterized protein</fullName>
    </submittedName>
</protein>
<reference evidence="1 2" key="1">
    <citation type="journal article" date="2022" name="bioRxiv">
        <title>The genome of the oomycete Peronosclerospora sorghi, a cosmopolitan pathogen of maize and sorghum, is inflated with dispersed pseudogenes.</title>
        <authorList>
            <person name="Fletcher K."/>
            <person name="Martin F."/>
            <person name="Isakeit T."/>
            <person name="Cavanaugh K."/>
            <person name="Magill C."/>
            <person name="Michelmore R."/>
        </authorList>
    </citation>
    <scope>NUCLEOTIDE SEQUENCE [LARGE SCALE GENOMIC DNA]</scope>
    <source>
        <strain evidence="1">P6</strain>
    </source>
</reference>
<name>A0ACC0WKI8_9STRA</name>
<proteinExistence type="predicted"/>
<accession>A0ACC0WKI8</accession>
<organism evidence="1 2">
    <name type="scientific">Peronosclerospora sorghi</name>
    <dbReference type="NCBI Taxonomy" id="230839"/>
    <lineage>
        <taxon>Eukaryota</taxon>
        <taxon>Sar</taxon>
        <taxon>Stramenopiles</taxon>
        <taxon>Oomycota</taxon>
        <taxon>Peronosporomycetes</taxon>
        <taxon>Peronosporales</taxon>
        <taxon>Peronosporaceae</taxon>
        <taxon>Peronosclerospora</taxon>
    </lineage>
</organism>
<dbReference type="EMBL" id="CM047591">
    <property type="protein sequence ID" value="KAI9918541.1"/>
    <property type="molecule type" value="Genomic_DNA"/>
</dbReference>
<comment type="caution">
    <text evidence="1">The sequence shown here is derived from an EMBL/GenBank/DDBJ whole genome shotgun (WGS) entry which is preliminary data.</text>
</comment>
<sequence>MTDHESHERSSLLHPGVSRRSGRHPRLSRKSLAFFLLLAVGVACLALTLRRLDGCSIRPSKIPSGPLLLSDEFDAIVVGGGPAGSVLAKLLSDDPWQRVVLMEAGNTSQTQLGGQVACKSSPLDRWRVEHLTTSCSYVLSGAIRSRHHTKGLTSFDCSERTPSLHWAYPDVNVAKALGGCGIHNAMLYCTYVDVVLSDGTSSGLISSDGACVFLFFCSHTWSYEPWHRTLNAGRWRNGRGRWPGSIIWPWRSSKDRKSSYHSTHGPLHVTSPTFKTNWSHELLDACVQLGLPRTDDFNAPRGRYGAGLVPL</sequence>
<keyword evidence="2" id="KW-1185">Reference proteome</keyword>
<gene>
    <name evidence="1" type="ORF">PsorP6_011439</name>
</gene>